<dbReference type="InterPro" id="IPR038847">
    <property type="entry name" value="Granulysin-like"/>
</dbReference>
<reference evidence="4 5" key="1">
    <citation type="submission" date="2019-04" db="EMBL/GenBank/DDBJ databases">
        <authorList>
            <consortium name="Wellcome Sanger Institute Data Sharing"/>
        </authorList>
    </citation>
    <scope>NUCLEOTIDE SEQUENCE [LARGE SCALE GENOMIC DNA]</scope>
</reference>
<evidence type="ECO:0000256" key="2">
    <source>
        <dbReference type="SAM" id="SignalP"/>
    </source>
</evidence>
<dbReference type="Proteomes" id="UP000694397">
    <property type="component" value="Chromosome 15"/>
</dbReference>
<dbReference type="Ensembl" id="ENSSFOT00015003554.2">
    <property type="protein sequence ID" value="ENSSFOP00015003497.1"/>
    <property type="gene ID" value="ENSSFOG00015002298.2"/>
</dbReference>
<evidence type="ECO:0000259" key="3">
    <source>
        <dbReference type="PROSITE" id="PS50015"/>
    </source>
</evidence>
<evidence type="ECO:0000313" key="5">
    <source>
        <dbReference type="Proteomes" id="UP000694397"/>
    </source>
</evidence>
<dbReference type="Pfam" id="PF05184">
    <property type="entry name" value="SapB_1"/>
    <property type="match status" value="1"/>
</dbReference>
<reference evidence="4" key="2">
    <citation type="submission" date="2025-08" db="UniProtKB">
        <authorList>
            <consortium name="Ensembl"/>
        </authorList>
    </citation>
    <scope>IDENTIFICATION</scope>
</reference>
<dbReference type="SMART" id="SM00741">
    <property type="entry name" value="SapB"/>
    <property type="match status" value="1"/>
</dbReference>
<dbReference type="InterPro" id="IPR007856">
    <property type="entry name" value="SapB_1"/>
</dbReference>
<feature type="chain" id="PRO_5034267627" description="Saposin B-type domain-containing protein" evidence="2">
    <location>
        <begin position="20"/>
        <end position="133"/>
    </location>
</feature>
<dbReference type="Gene3D" id="1.10.225.10">
    <property type="entry name" value="Saposin-like"/>
    <property type="match status" value="1"/>
</dbReference>
<keyword evidence="2" id="KW-0732">Signal</keyword>
<dbReference type="PANTHER" id="PTHR15541">
    <property type="entry name" value="GRANULYSIN RELATED"/>
    <property type="match status" value="1"/>
</dbReference>
<dbReference type="PANTHER" id="PTHR15541:SF2">
    <property type="entry name" value="GRANULYSIN"/>
    <property type="match status" value="1"/>
</dbReference>
<dbReference type="SUPFAM" id="SSF47862">
    <property type="entry name" value="Saposin"/>
    <property type="match status" value="1"/>
</dbReference>
<sequence length="133" mass="15110">MTSVRICILLGFLATSAMAFHLEFRELDLQESGGNETGKDLWRFEEKVDGQLPGVCWACKWIVNKVKKSLPRDNSEKQNEVRDKLHRVCDKIGFLKSLCKKFVTKTIDILVEELSTTDDAKTICVKVRACSSK</sequence>
<dbReference type="Pfam" id="PF03489">
    <property type="entry name" value="SapB_2"/>
    <property type="match status" value="1"/>
</dbReference>
<dbReference type="PROSITE" id="PS50015">
    <property type="entry name" value="SAP_B"/>
    <property type="match status" value="1"/>
</dbReference>
<dbReference type="InterPro" id="IPR011001">
    <property type="entry name" value="Saposin-like"/>
</dbReference>
<proteinExistence type="predicted"/>
<gene>
    <name evidence="4" type="primary">LOC108921700</name>
</gene>
<feature type="domain" description="Saposin B-type" evidence="3">
    <location>
        <begin position="52"/>
        <end position="133"/>
    </location>
</feature>
<dbReference type="InterPro" id="IPR008139">
    <property type="entry name" value="SaposinB_dom"/>
</dbReference>
<reference evidence="4" key="3">
    <citation type="submission" date="2025-09" db="UniProtKB">
        <authorList>
            <consortium name="Ensembl"/>
        </authorList>
    </citation>
    <scope>IDENTIFICATION</scope>
</reference>
<dbReference type="AlphaFoldDB" id="A0A8C9QVQ5"/>
<name>A0A8C9QVQ5_SCLFO</name>
<keyword evidence="5" id="KW-1185">Reference proteome</keyword>
<feature type="signal peptide" evidence="2">
    <location>
        <begin position="1"/>
        <end position="19"/>
    </location>
</feature>
<accession>A0A8C9QVQ5</accession>
<organism evidence="4 5">
    <name type="scientific">Scleropages formosus</name>
    <name type="common">Asian bonytongue</name>
    <name type="synonym">Osteoglossum formosum</name>
    <dbReference type="NCBI Taxonomy" id="113540"/>
    <lineage>
        <taxon>Eukaryota</taxon>
        <taxon>Metazoa</taxon>
        <taxon>Chordata</taxon>
        <taxon>Craniata</taxon>
        <taxon>Vertebrata</taxon>
        <taxon>Euteleostomi</taxon>
        <taxon>Actinopterygii</taxon>
        <taxon>Neopterygii</taxon>
        <taxon>Teleostei</taxon>
        <taxon>Osteoglossocephala</taxon>
        <taxon>Osteoglossomorpha</taxon>
        <taxon>Osteoglossiformes</taxon>
        <taxon>Osteoglossidae</taxon>
        <taxon>Scleropages</taxon>
    </lineage>
</organism>
<dbReference type="GO" id="GO:0006629">
    <property type="term" value="P:lipid metabolic process"/>
    <property type="evidence" value="ECO:0007669"/>
    <property type="project" value="InterPro"/>
</dbReference>
<dbReference type="InterPro" id="IPR008138">
    <property type="entry name" value="SapB_2"/>
</dbReference>
<evidence type="ECO:0000256" key="1">
    <source>
        <dbReference type="ARBA" id="ARBA00023157"/>
    </source>
</evidence>
<dbReference type="GO" id="GO:0042742">
    <property type="term" value="P:defense response to bacterium"/>
    <property type="evidence" value="ECO:0007669"/>
    <property type="project" value="InterPro"/>
</dbReference>
<keyword evidence="1" id="KW-1015">Disulfide bond</keyword>
<evidence type="ECO:0000313" key="4">
    <source>
        <dbReference type="Ensembl" id="ENSSFOP00015003497.1"/>
    </source>
</evidence>
<dbReference type="GeneTree" id="ENSGT00510000050935"/>
<protein>
    <recommendedName>
        <fullName evidence="3">Saposin B-type domain-containing protein</fullName>
    </recommendedName>
</protein>